<dbReference type="SUPFAM" id="SSF52172">
    <property type="entry name" value="CheY-like"/>
    <property type="match status" value="1"/>
</dbReference>
<dbReference type="InterPro" id="IPR011006">
    <property type="entry name" value="CheY-like_superfamily"/>
</dbReference>
<sequence length="402" mass="44219">MSENRRVLLVDDEMHVLQAAYRVLRKSVDVTTANGPKEALEKLQTSEPFAVVVSDQNMPGMDGIKLLGVISRKAPSITRIMLTGNNDQKTAMNAVNDGRIFRFITKPCDSESLLKTIEEGIAHHRTIVAERELLEQTLSGSIKMLVDIIAVSKPRAHLRSSLIQRWVRKVHKALESKPTLEQGISAMLCTLGYLTLPDELAERYFSGSELNPDELRSINEAAAQARDLVMNIPRMEGIADAIYYCRKGYDGSGFPLDDVQGENLPESARVLCALIDLAEITTGNSQSFESCMAELERNAPRYDPRILDAMRQSLGGDQVFAGGVEAERKSVSILQLLSGDTLAEDIRDADGRLLLAAGSPLSSVTIKRLGSVKFLREPDMRIDIWRDYKVAPPQGVPGAAVS</sequence>
<keyword evidence="5" id="KW-1185">Reference proteome</keyword>
<dbReference type="EMBL" id="JACYXJ010000004">
    <property type="protein sequence ID" value="MBD8877171.1"/>
    <property type="molecule type" value="Genomic_DNA"/>
</dbReference>
<protein>
    <submittedName>
        <fullName evidence="4">Response regulator</fullName>
    </submittedName>
</protein>
<dbReference type="RefSeq" id="WP_192109587.1">
    <property type="nucleotide sequence ID" value="NZ_JACYXJ010000004.1"/>
</dbReference>
<dbReference type="Gene3D" id="1.10.3210.10">
    <property type="entry name" value="Hypothetical protein af1432"/>
    <property type="match status" value="1"/>
</dbReference>
<name>A0ABR9CB84_9HYPH</name>
<keyword evidence="1 2" id="KW-0597">Phosphoprotein</keyword>
<proteinExistence type="predicted"/>
<dbReference type="PANTHER" id="PTHR44591">
    <property type="entry name" value="STRESS RESPONSE REGULATOR PROTEIN 1"/>
    <property type="match status" value="1"/>
</dbReference>
<feature type="modified residue" description="4-aspartylphosphate" evidence="2">
    <location>
        <position position="55"/>
    </location>
</feature>
<gene>
    <name evidence="4" type="ORF">IG617_12805</name>
</gene>
<evidence type="ECO:0000259" key="3">
    <source>
        <dbReference type="PROSITE" id="PS50110"/>
    </source>
</evidence>
<evidence type="ECO:0000313" key="5">
    <source>
        <dbReference type="Proteomes" id="UP000615687"/>
    </source>
</evidence>
<reference evidence="4 5" key="1">
    <citation type="submission" date="2020-09" db="EMBL/GenBank/DDBJ databases">
        <title>The genome sequence of type strain Labrenzia polysiphoniae KACC 19711.</title>
        <authorList>
            <person name="Liu Y."/>
        </authorList>
    </citation>
    <scope>NUCLEOTIDE SEQUENCE [LARGE SCALE GENOMIC DNA]</scope>
    <source>
        <strain evidence="4 5">KACC 19711</strain>
    </source>
</reference>
<organism evidence="4 5">
    <name type="scientific">Roseibium polysiphoniae</name>
    <dbReference type="NCBI Taxonomy" id="2571221"/>
    <lineage>
        <taxon>Bacteria</taxon>
        <taxon>Pseudomonadati</taxon>
        <taxon>Pseudomonadota</taxon>
        <taxon>Alphaproteobacteria</taxon>
        <taxon>Hyphomicrobiales</taxon>
        <taxon>Stappiaceae</taxon>
        <taxon>Roseibium</taxon>
    </lineage>
</organism>
<accession>A0ABR9CB84</accession>
<dbReference type="Proteomes" id="UP000615687">
    <property type="component" value="Unassembled WGS sequence"/>
</dbReference>
<dbReference type="PANTHER" id="PTHR44591:SF19">
    <property type="entry name" value="TWO-COMPONENT RESPONSE REGULATOR-RELATED"/>
    <property type="match status" value="1"/>
</dbReference>
<dbReference type="SMART" id="SM00448">
    <property type="entry name" value="REC"/>
    <property type="match status" value="1"/>
</dbReference>
<dbReference type="InterPro" id="IPR001789">
    <property type="entry name" value="Sig_transdc_resp-reg_receiver"/>
</dbReference>
<evidence type="ECO:0000256" key="1">
    <source>
        <dbReference type="ARBA" id="ARBA00022553"/>
    </source>
</evidence>
<evidence type="ECO:0000256" key="2">
    <source>
        <dbReference type="PROSITE-ProRule" id="PRU00169"/>
    </source>
</evidence>
<dbReference type="PROSITE" id="PS50110">
    <property type="entry name" value="RESPONSE_REGULATORY"/>
    <property type="match status" value="1"/>
</dbReference>
<dbReference type="CDD" id="cd17569">
    <property type="entry name" value="REC_HupR-like"/>
    <property type="match status" value="1"/>
</dbReference>
<feature type="domain" description="Response regulatory" evidence="3">
    <location>
        <begin position="6"/>
        <end position="121"/>
    </location>
</feature>
<comment type="caution">
    <text evidence="4">The sequence shown here is derived from an EMBL/GenBank/DDBJ whole genome shotgun (WGS) entry which is preliminary data.</text>
</comment>
<dbReference type="Gene3D" id="3.40.50.2300">
    <property type="match status" value="1"/>
</dbReference>
<evidence type="ECO:0000313" key="4">
    <source>
        <dbReference type="EMBL" id="MBD8877171.1"/>
    </source>
</evidence>
<dbReference type="Pfam" id="PF00072">
    <property type="entry name" value="Response_reg"/>
    <property type="match status" value="1"/>
</dbReference>
<dbReference type="Pfam" id="PF13487">
    <property type="entry name" value="HD_5"/>
    <property type="match status" value="1"/>
</dbReference>
<dbReference type="InterPro" id="IPR050595">
    <property type="entry name" value="Bact_response_regulator"/>
</dbReference>